<proteinExistence type="predicted"/>
<feature type="region of interest" description="Disordered" evidence="1">
    <location>
        <begin position="112"/>
        <end position="131"/>
    </location>
</feature>
<dbReference type="STRING" id="351607.Acel_0981"/>
<evidence type="ECO:0000313" key="4">
    <source>
        <dbReference type="Proteomes" id="UP000008221"/>
    </source>
</evidence>
<dbReference type="HOGENOM" id="CLU_1045028_0_0_11"/>
<gene>
    <name evidence="3" type="ordered locus">Acel_0981</name>
</gene>
<dbReference type="Proteomes" id="UP000008221">
    <property type="component" value="Chromosome"/>
</dbReference>
<name>A0LTJ4_ACIC1</name>
<dbReference type="OrthoDB" id="3824493at2"/>
<evidence type="ECO:0000313" key="3">
    <source>
        <dbReference type="EMBL" id="ABK52754.1"/>
    </source>
</evidence>
<organism evidence="3 4">
    <name type="scientific">Acidothermus cellulolyticus (strain ATCC 43068 / DSM 8971 / 11B)</name>
    <dbReference type="NCBI Taxonomy" id="351607"/>
    <lineage>
        <taxon>Bacteria</taxon>
        <taxon>Bacillati</taxon>
        <taxon>Actinomycetota</taxon>
        <taxon>Actinomycetes</taxon>
        <taxon>Acidothermales</taxon>
        <taxon>Acidothermaceae</taxon>
        <taxon>Acidothermus</taxon>
    </lineage>
</organism>
<dbReference type="KEGG" id="ace:Acel_0981"/>
<keyword evidence="4" id="KW-1185">Reference proteome</keyword>
<dbReference type="InParanoid" id="A0LTJ4"/>
<dbReference type="RefSeq" id="WP_011719817.1">
    <property type="nucleotide sequence ID" value="NC_008578.1"/>
</dbReference>
<evidence type="ECO:0000256" key="1">
    <source>
        <dbReference type="SAM" id="MobiDB-lite"/>
    </source>
</evidence>
<feature type="compositionally biased region" description="Pro residues" evidence="1">
    <location>
        <begin position="144"/>
        <end position="153"/>
    </location>
</feature>
<evidence type="ECO:0000256" key="2">
    <source>
        <dbReference type="SAM" id="Phobius"/>
    </source>
</evidence>
<feature type="transmembrane region" description="Helical" evidence="2">
    <location>
        <begin position="210"/>
        <end position="227"/>
    </location>
</feature>
<feature type="region of interest" description="Disordered" evidence="1">
    <location>
        <begin position="140"/>
        <end position="160"/>
    </location>
</feature>
<sequence>MPGRDNGLVARSYLALADLDPRLADAMLVALRRDGIAAYAVPSGGRVGGYLNVTLPPVPRDRLWVDAEHFDRARAILRTQLRDAAQESEQGPPTPSAPDDIETAWAELVASFDDEPTDPPWPAAEDLPPESGVRRRILRSPATAPQPPTPPPSGVTGEYDPLTILDEHFIPPDPPPPPRLSTASRWAITALLIGVLLIALNTFTTVLPEGTVTLGIAGIVIGLGILVHRMRTDRADDSDPNDGAVV</sequence>
<dbReference type="AlphaFoldDB" id="A0LTJ4"/>
<dbReference type="EMBL" id="CP000481">
    <property type="protein sequence ID" value="ABK52754.1"/>
    <property type="molecule type" value="Genomic_DNA"/>
</dbReference>
<keyword evidence="2" id="KW-1133">Transmembrane helix</keyword>
<keyword evidence="2" id="KW-0472">Membrane</keyword>
<reference evidence="3 4" key="1">
    <citation type="journal article" date="2009" name="Genome Res.">
        <title>Complete genome of the cellulolytic thermophile Acidothermus cellulolyticus 11B provides insights into its ecophysiological and evolutionary adaptations.</title>
        <authorList>
            <person name="Barabote R.D."/>
            <person name="Xie G."/>
            <person name="Leu D.H."/>
            <person name="Normand P."/>
            <person name="Necsulea A."/>
            <person name="Daubin V."/>
            <person name="Medigue C."/>
            <person name="Adney W.S."/>
            <person name="Xu X.C."/>
            <person name="Lapidus A."/>
            <person name="Parales R.E."/>
            <person name="Detter C."/>
            <person name="Pujic P."/>
            <person name="Bruce D."/>
            <person name="Lavire C."/>
            <person name="Challacombe J.F."/>
            <person name="Brettin T.S."/>
            <person name="Berry A.M."/>
        </authorList>
    </citation>
    <scope>NUCLEOTIDE SEQUENCE [LARGE SCALE GENOMIC DNA]</scope>
    <source>
        <strain evidence="4">ATCC 43068 / DSM 8971 / 11B</strain>
    </source>
</reference>
<feature type="transmembrane region" description="Helical" evidence="2">
    <location>
        <begin position="186"/>
        <end position="204"/>
    </location>
</feature>
<dbReference type="eggNOG" id="ENOG5033FW7">
    <property type="taxonomic scope" value="Bacteria"/>
</dbReference>
<keyword evidence="2" id="KW-0812">Transmembrane</keyword>
<accession>A0LTJ4</accession>
<protein>
    <submittedName>
        <fullName evidence="3">Uncharacterized protein</fullName>
    </submittedName>
</protein>